<feature type="transmembrane region" description="Helical" evidence="1">
    <location>
        <begin position="12"/>
        <end position="32"/>
    </location>
</feature>
<comment type="caution">
    <text evidence="2">The sequence shown here is derived from an EMBL/GenBank/DDBJ whole genome shotgun (WGS) entry which is preliminary data.</text>
</comment>
<sequence>MFLQQHRVPAGPYLFGALISIIITTFCAVMLLRPVVIDMRIMYTLCSFSIGVSSYCGSAEEIVAIAQRQAVVEEVIVAAEK</sequence>
<dbReference type="Proteomes" id="UP000824120">
    <property type="component" value="Chromosome 9"/>
</dbReference>
<accession>A0A9J5XK35</accession>
<evidence type="ECO:0000256" key="1">
    <source>
        <dbReference type="SAM" id="Phobius"/>
    </source>
</evidence>
<dbReference type="OrthoDB" id="1224760at2759"/>
<protein>
    <submittedName>
        <fullName evidence="2">Uncharacterized protein</fullName>
    </submittedName>
</protein>
<keyword evidence="1" id="KW-0472">Membrane</keyword>
<proteinExistence type="predicted"/>
<organism evidence="2 3">
    <name type="scientific">Solanum commersonii</name>
    <name type="common">Commerson's wild potato</name>
    <name type="synonym">Commerson's nightshade</name>
    <dbReference type="NCBI Taxonomy" id="4109"/>
    <lineage>
        <taxon>Eukaryota</taxon>
        <taxon>Viridiplantae</taxon>
        <taxon>Streptophyta</taxon>
        <taxon>Embryophyta</taxon>
        <taxon>Tracheophyta</taxon>
        <taxon>Spermatophyta</taxon>
        <taxon>Magnoliopsida</taxon>
        <taxon>eudicotyledons</taxon>
        <taxon>Gunneridae</taxon>
        <taxon>Pentapetalae</taxon>
        <taxon>asterids</taxon>
        <taxon>lamiids</taxon>
        <taxon>Solanales</taxon>
        <taxon>Solanaceae</taxon>
        <taxon>Solanoideae</taxon>
        <taxon>Solaneae</taxon>
        <taxon>Solanum</taxon>
    </lineage>
</organism>
<keyword evidence="3" id="KW-1185">Reference proteome</keyword>
<gene>
    <name evidence="2" type="ORF">H5410_049093</name>
</gene>
<evidence type="ECO:0000313" key="2">
    <source>
        <dbReference type="EMBL" id="KAG5588659.1"/>
    </source>
</evidence>
<evidence type="ECO:0000313" key="3">
    <source>
        <dbReference type="Proteomes" id="UP000824120"/>
    </source>
</evidence>
<name>A0A9J5XK35_SOLCO</name>
<reference evidence="2 3" key="1">
    <citation type="submission" date="2020-09" db="EMBL/GenBank/DDBJ databases">
        <title>De no assembly of potato wild relative species, Solanum commersonii.</title>
        <authorList>
            <person name="Cho K."/>
        </authorList>
    </citation>
    <scope>NUCLEOTIDE SEQUENCE [LARGE SCALE GENOMIC DNA]</scope>
    <source>
        <strain evidence="2">LZ3.2</strain>
        <tissue evidence="2">Leaf</tissue>
    </source>
</reference>
<dbReference type="AlphaFoldDB" id="A0A9J5XK35"/>
<dbReference type="EMBL" id="JACXVP010000009">
    <property type="protein sequence ID" value="KAG5588659.1"/>
    <property type="molecule type" value="Genomic_DNA"/>
</dbReference>
<keyword evidence="1" id="KW-1133">Transmembrane helix</keyword>
<keyword evidence="1" id="KW-0812">Transmembrane</keyword>